<proteinExistence type="predicted"/>
<keyword evidence="1" id="KW-1133">Transmembrane helix</keyword>
<dbReference type="AlphaFoldDB" id="A0A6J2X670"/>
<protein>
    <submittedName>
        <fullName evidence="3">Uncharacterized protein LOC115875235 isoform X3</fullName>
    </submittedName>
</protein>
<dbReference type="Proteomes" id="UP000504635">
    <property type="component" value="Unplaced"/>
</dbReference>
<name>A0A6J2X670_SITOR</name>
<evidence type="ECO:0000313" key="2">
    <source>
        <dbReference type="Proteomes" id="UP000504635"/>
    </source>
</evidence>
<dbReference type="InterPro" id="IPR029034">
    <property type="entry name" value="Cystine-knot_cytokine"/>
</dbReference>
<organism evidence="2 3">
    <name type="scientific">Sitophilus oryzae</name>
    <name type="common">Rice weevil</name>
    <name type="synonym">Curculio oryzae</name>
    <dbReference type="NCBI Taxonomy" id="7048"/>
    <lineage>
        <taxon>Eukaryota</taxon>
        <taxon>Metazoa</taxon>
        <taxon>Ecdysozoa</taxon>
        <taxon>Arthropoda</taxon>
        <taxon>Hexapoda</taxon>
        <taxon>Insecta</taxon>
        <taxon>Pterygota</taxon>
        <taxon>Neoptera</taxon>
        <taxon>Endopterygota</taxon>
        <taxon>Coleoptera</taxon>
        <taxon>Polyphaga</taxon>
        <taxon>Cucujiformia</taxon>
        <taxon>Curculionidae</taxon>
        <taxon>Dryophthorinae</taxon>
        <taxon>Sitophilus</taxon>
    </lineage>
</organism>
<dbReference type="SUPFAM" id="SSF57501">
    <property type="entry name" value="Cystine-knot cytokines"/>
    <property type="match status" value="1"/>
</dbReference>
<sequence>MSVVPACDGMEYFPLFLIVFAACMCCVGSVIINAFQNQCYPTDLPCVPRPVVYFLGNLVNFDGSISEVPEAKARIVLHRCSSVLSCCPTNALDEEMACQPKESQDVCVNFDISFFGHSEDEVHHILVKNHTECGCKELKIDNDLFSFPKVNPMKGQCPDIHSDGR</sequence>
<keyword evidence="1" id="KW-0812">Transmembrane</keyword>
<accession>A0A6J2X670</accession>
<evidence type="ECO:0000256" key="1">
    <source>
        <dbReference type="SAM" id="Phobius"/>
    </source>
</evidence>
<dbReference type="RefSeq" id="XP_030746515.1">
    <property type="nucleotide sequence ID" value="XM_030890655.1"/>
</dbReference>
<keyword evidence="2" id="KW-1185">Reference proteome</keyword>
<evidence type="ECO:0000313" key="3">
    <source>
        <dbReference type="RefSeq" id="XP_030746515.1"/>
    </source>
</evidence>
<feature type="transmembrane region" description="Helical" evidence="1">
    <location>
        <begin position="12"/>
        <end position="35"/>
    </location>
</feature>
<reference evidence="3" key="1">
    <citation type="submission" date="2025-08" db="UniProtKB">
        <authorList>
            <consortium name="RefSeq"/>
        </authorList>
    </citation>
    <scope>IDENTIFICATION</scope>
    <source>
        <tissue evidence="3">Gonads</tissue>
    </source>
</reference>
<gene>
    <name evidence="3" type="primary">LOC115875235</name>
</gene>
<keyword evidence="1" id="KW-0472">Membrane</keyword>
<dbReference type="Gene3D" id="2.10.90.10">
    <property type="entry name" value="Cystine-knot cytokines"/>
    <property type="match status" value="1"/>
</dbReference>
<dbReference type="GeneID" id="115875235"/>